<evidence type="ECO:0000313" key="2">
    <source>
        <dbReference type="EMBL" id="KAF9017225.1"/>
    </source>
</evidence>
<reference evidence="2" key="1">
    <citation type="submission" date="2020-11" db="EMBL/GenBank/DDBJ databases">
        <authorList>
            <consortium name="DOE Joint Genome Institute"/>
            <person name="Ahrendt S."/>
            <person name="Riley R."/>
            <person name="Andreopoulos W."/>
            <person name="Labutti K."/>
            <person name="Pangilinan J."/>
            <person name="Ruiz-Duenas F.J."/>
            <person name="Barrasa J.M."/>
            <person name="Sanchez-Garcia M."/>
            <person name="Camarero S."/>
            <person name="Miyauchi S."/>
            <person name="Serrano A."/>
            <person name="Linde D."/>
            <person name="Babiker R."/>
            <person name="Drula E."/>
            <person name="Ayuso-Fernandez I."/>
            <person name="Pacheco R."/>
            <person name="Padilla G."/>
            <person name="Ferreira P."/>
            <person name="Barriuso J."/>
            <person name="Kellner H."/>
            <person name="Castanera R."/>
            <person name="Alfaro M."/>
            <person name="Ramirez L."/>
            <person name="Pisabarro A.G."/>
            <person name="Kuo A."/>
            <person name="Tritt A."/>
            <person name="Lipzen A."/>
            <person name="He G."/>
            <person name="Yan M."/>
            <person name="Ng V."/>
            <person name="Cullen D."/>
            <person name="Martin F."/>
            <person name="Rosso M.-N."/>
            <person name="Henrissat B."/>
            <person name="Hibbett D."/>
            <person name="Martinez A.T."/>
            <person name="Grigoriev I.V."/>
        </authorList>
    </citation>
    <scope>NUCLEOTIDE SEQUENCE</scope>
    <source>
        <strain evidence="2">AH 40177</strain>
    </source>
</reference>
<evidence type="ECO:0000256" key="1">
    <source>
        <dbReference type="SAM" id="MobiDB-lite"/>
    </source>
</evidence>
<dbReference type="OrthoDB" id="2854787at2759"/>
<keyword evidence="3" id="KW-1185">Reference proteome</keyword>
<gene>
    <name evidence="2" type="ORF">BDP27DRAFT_1440543</name>
</gene>
<sequence>MSTRPEPAYLQIRLAVLIHDWRRTQIAEKNTVARGMAKTFALLKAKYLRIIKILLKNERSFIDTDNNAKNALEAGDAFVLAHSTAAADRLKEQRLCLEREQKFHAELDAVLGLDFDSFKFDYTADDFVLSTVTDPLLSNTPSATSPANARKRSQELKRVRPSHLPPPTLPASQSSSSQYHKSGLSKFSSSTRAISLTSIVTILLRGADADTSSEFPGILFSTPVISFWDGHTALATNFQHSHFQFSKSRSENAAPAPSSDLTDLIFRWILVLSSPIALRDADADTKSTAGSFTTFAIFWVRGTLGASDSNLAFSSCETPMRITTPALGDDHFLLDVLPESYPLWHADASLRSPTRVVASL</sequence>
<feature type="region of interest" description="Disordered" evidence="1">
    <location>
        <begin position="139"/>
        <end position="183"/>
    </location>
</feature>
<organism evidence="2 3">
    <name type="scientific">Rhodocollybia butyracea</name>
    <dbReference type="NCBI Taxonomy" id="206335"/>
    <lineage>
        <taxon>Eukaryota</taxon>
        <taxon>Fungi</taxon>
        <taxon>Dikarya</taxon>
        <taxon>Basidiomycota</taxon>
        <taxon>Agaricomycotina</taxon>
        <taxon>Agaricomycetes</taxon>
        <taxon>Agaricomycetidae</taxon>
        <taxon>Agaricales</taxon>
        <taxon>Marasmiineae</taxon>
        <taxon>Omphalotaceae</taxon>
        <taxon>Rhodocollybia</taxon>
    </lineage>
</organism>
<dbReference type="EMBL" id="JADNRY010001382">
    <property type="protein sequence ID" value="KAF9017225.1"/>
    <property type="molecule type" value="Genomic_DNA"/>
</dbReference>
<comment type="caution">
    <text evidence="2">The sequence shown here is derived from an EMBL/GenBank/DDBJ whole genome shotgun (WGS) entry which is preliminary data.</text>
</comment>
<accession>A0A9P5P345</accession>
<proteinExistence type="predicted"/>
<protein>
    <submittedName>
        <fullName evidence="2">Uncharacterized protein</fullName>
    </submittedName>
</protein>
<dbReference type="Proteomes" id="UP000772434">
    <property type="component" value="Unassembled WGS sequence"/>
</dbReference>
<dbReference type="AlphaFoldDB" id="A0A9P5P345"/>
<evidence type="ECO:0000313" key="3">
    <source>
        <dbReference type="Proteomes" id="UP000772434"/>
    </source>
</evidence>
<name>A0A9P5P345_9AGAR</name>